<dbReference type="InterPro" id="IPR013517">
    <property type="entry name" value="FG-GAP"/>
</dbReference>
<dbReference type="STRING" id="871652.SAMN04515673_10617"/>
<dbReference type="InterPro" id="IPR001846">
    <property type="entry name" value="VWF_type-D"/>
</dbReference>
<feature type="domain" description="VWFD" evidence="6">
    <location>
        <begin position="1920"/>
        <end position="2113"/>
    </location>
</feature>
<name>A0A1I6DXQ7_9RHOB</name>
<dbReference type="RefSeq" id="WP_092080095.1">
    <property type="nucleotide sequence ID" value="NZ_FOYI01000006.1"/>
</dbReference>
<dbReference type="InterPro" id="IPR026919">
    <property type="entry name" value="ADGRV1"/>
</dbReference>
<feature type="domain" description="Cadherin" evidence="5">
    <location>
        <begin position="2693"/>
        <end position="2780"/>
    </location>
</feature>
<dbReference type="Pfam" id="PF01839">
    <property type="entry name" value="FG-GAP"/>
    <property type="match status" value="1"/>
</dbReference>
<dbReference type="InterPro" id="IPR013519">
    <property type="entry name" value="Int_alpha_beta-p"/>
</dbReference>
<dbReference type="SUPFAM" id="SSF141072">
    <property type="entry name" value="CalX-like"/>
    <property type="match status" value="11"/>
</dbReference>
<keyword evidence="1" id="KW-0732">Signal</keyword>
<evidence type="ECO:0000313" key="8">
    <source>
        <dbReference type="Proteomes" id="UP000199302"/>
    </source>
</evidence>
<dbReference type="Pfam" id="PF03160">
    <property type="entry name" value="Calx-beta"/>
    <property type="match status" value="11"/>
</dbReference>
<keyword evidence="2" id="KW-0677">Repeat</keyword>
<dbReference type="SUPFAM" id="SSF69318">
    <property type="entry name" value="Integrin alpha N-terminal domain"/>
    <property type="match status" value="1"/>
</dbReference>
<reference evidence="7 8" key="1">
    <citation type="submission" date="2016-10" db="EMBL/GenBank/DDBJ databases">
        <authorList>
            <person name="de Groot N.N."/>
        </authorList>
    </citation>
    <scope>NUCLEOTIDE SEQUENCE [LARGE SCALE GENOMIC DNA]</scope>
    <source>
        <strain evidence="8">KMM 9023,NRIC 0796,JCM 17311,KCTC 23692</strain>
    </source>
</reference>
<dbReference type="Pfam" id="PF00094">
    <property type="entry name" value="VWD"/>
    <property type="match status" value="1"/>
</dbReference>
<evidence type="ECO:0000313" key="7">
    <source>
        <dbReference type="EMBL" id="SFR10206.1"/>
    </source>
</evidence>
<proteinExistence type="predicted"/>
<dbReference type="Gene3D" id="2.60.40.3440">
    <property type="match status" value="1"/>
</dbReference>
<dbReference type="GO" id="GO:0005509">
    <property type="term" value="F:calcium ion binding"/>
    <property type="evidence" value="ECO:0007669"/>
    <property type="project" value="InterPro"/>
</dbReference>
<sequence length="2885" mass="304462">MGGNYGARFIKGETNEYENAGYRVSGIGDVNGDGIGDFAVTAQEGRNEYSNETGSVYVVFGQEEAELTLNLEDLDGTNGFEITSDTQVSDYSYRSVFGSTVVGLGDVNGDGYADFGIVENTTDFVSTGSYYGYYGYYGGDYVPGEGVAYVIFGGQDFSGASHEVDDLDHVRFDANGEIIDMVNLGDLNGDGFSDFGLVETQRYESTSFNRVYVYDANDNGVYDYDPDTNPDEYIAWTQYYDTSVDNVTSHVIFGTDEEATAFDPIANEGGSSVIVDLADVDGDGGFKVDLGQILGGYGFYGEFGLALSEFDSGSVGGYGYYEDSGAELSGAVDLNGDGFDDLVSRRGYVDVYGEGTSYYFRGPDDDGYTGDAYDYSGYFAYASNPVVTDSYSGTDVDVYVQSFDEGQDNVTAGLGNFSGDDAPEELAVLGFASDSDFSQIPTRFAVDGVYVLNGRNDIFDDGFITLDADAVNDGDASFFYSYQTYVDGDGEERTSWFDIEVILGVGDASGDGIDDMLIAGTRYNVENGFHIEAYLVLGTEESRSGVFSLEDLLASDGAYVYATDRIYYDDPLVFAAAGDVNGDGIADILVGDANGEDGDGEAIVIHGGIDAAEAADNADGEDDNIIAVENLNVDVDTGLVPIEISIEQGYRNVLEGDSSPVDVVFTLTRTGDLTSEVTVDFQVEGGSNGYLNYFTDAAAEDFEGGAFPSGTVTFESGSDTALLTIQIAGDLVDESSEDFSVVLSNPTTDNAAPVVIDEGRGSGYINDNDAPVYLRIYNSYVTEGDPGDDVVMSFQVSRSGKTDTAVSVDYVVSPYSSATYTIENEDIEGTLPLTGTLTFAAGETFAYIQVPINEDDLIEGTEYMEVTLSNAVADTGNTQISDGYAIGTLYDDDFPVQFAVNNTSATETDDSDVEMSFTITRSGDTTVAATVDYRLESSSASADDFSDGFIDPDTGLPYEGTLEFAAGETTKTVTMQIAPDNVTEGTERVDIILSNPTAESSDAPEIIDGRGNGFIYDDDLPVAFRTSDASVTEGDPGTDRTLTFTIIRSGPTDVEGTVDFSLEAYDGSNSADADDFVSGFPQSGTLTFGAGETQKTVTAVVSGDNEIEGTEYVQIVLSNPTAVGENAQITSGTRYGYIYNDDHPVVFSASGATVTEGDEGETTEMVFVVYRSGETSVAATLDYAVGTYSSSQEADADDLATDFPTSGTVSFAVGETRKEIVVQVQGDNTQESDEFFQIVFSNPDADGVATRLDTGSVLGRINNDDVPVNFYTGSASVTEGQGGALTPLTFTIYRNGETDVAASVDYELTPFADALLTAESPDFQGGLPRTGTVEFAAGETSKTVSFQVRDDEVFEELEYVEFRLSNPSAPDNPQGATANTGVNYGYIYDDEKPVDFRVFGATTTEKDPGETSTLQFLIQRSGDTSIAASIDYKVSTYPYSGATDADVDGTLPMSGTVSFAAGETQKFVDVTVLGDDAFEGTEYLQIDISNPVADDPDAVTRITTSRNYGYINDDDVPTYFRVYGYSAVEGDSGDTNTVSFLVSRTGDTSAAASVDYNIAGGTANAADFDSSWPTSGTLSFAAGETSKTVTLQIAGDEDVEGDEYTYMTLSNPVSDDAGIEARLSNSSAYAVITNDDFPAYIQVNYSSYIYEGDPGDANVLSFTLTRSGDTSSSVSVDYTFAGDSYTPLGADDFEGGLPQSGTVTFAAGQTSKTVSFAVLEDEEIEGNERGRLTISNPTIISGDAEATAQITRAIGYGIVYNDDFAPSIQMLANGSQWGTSVNEGNSGYTDVILTFVREGDTDGDVTVNFDLQTNVGSVFAADSNDIEGFLPGVGKSVTILDGETTATYTVRINGDGIIEANESFWAQITSVNAAPGKSYDLKNSSTSITIRNDDGRPPIPELPFDVDGDGVIEPGEFIRVEADVFGDPHIVTLDGLGYDFQAVGEYVLVETVDGVDNPFSVQVRFEAFPGSDLVSVTTRMAVEVKGKVVEVDAHSPDAPLLVDGVAVSLDDAKFAGIDLDDDDSNARDIFAIDDGKFFIKLNDGGDLLMVGMLDGALNVCVFLADPAAGGNAGQVRGLMGNANQDLTDDFGLRDGSELPDGVQSFDDDGVPSLTFDYIYGFGDWEGNSYRDSWALDDGEALFSGETPEYPEGFPAAPLKLENLPESVQAAARQAAIEAGLDPDEDPVIFESAVLDFALTGMGAFLGGATQLAATPQAATTATEAPDVAPTVSVTANTSAITEGDEGVQTVSYTFYRIGDATGALEVSYEIGGDVDAADLGDDTPLSGVITFDDGEEEVTLDVIVKGDLATEDSEALTVSITGTNNDGVLIGGAQGETTIVTDDFGPEAQDDAKTGNAGVDITGNLLDDNGLGEDSDADGDTLSVTRVFIGGVAYAVADGTITLADGRELTVEEDGDFSFDPNGFYSDLELGGVETFSFDYEVSDGNGGVDEATVTLSIKGTASPNAAPVAVDDEYEIDEDTPTYFFFTENDRDDDRDELEVEIKQGPTKGTLNFDGEGWIYTPDQDYNGEDSFTYEISDGNGGVDDATVSIDIRPVNDGPDVEGETLETDEDSAGSINLLDNDDDVDGDALSIIGAKLSDGTSIALGSEVTLDGLGTITINTDGGVVYDPAGQLEALGFNPQPEPPAESFTISYEVSDGTLSETATLTVDVRGVNDAPELDAAGPFTIDENTTEVGTLSASDVEGDGLTFSVIGGEDGDLFEIDATTGLLSFKTAPDFEAPSGDDNSYEVQVQVSDGTLNDDTFVFVNVADVDETPDPVLIEGGSDAQIFGSDADEIIKPNAGAMKTVAGGGGADVFDFSDTVHNGAREFRTILDYSVGEDAIELGDGSVIHHVAAGGRVLLFTDQDFDVITVVGATSFDDISFI</sequence>
<dbReference type="Gene3D" id="2.130.10.130">
    <property type="entry name" value="Integrin alpha, N-terminal"/>
    <property type="match status" value="2"/>
</dbReference>
<dbReference type="Pfam" id="PF17963">
    <property type="entry name" value="Big_9"/>
    <property type="match status" value="3"/>
</dbReference>
<dbReference type="SUPFAM" id="SSF49313">
    <property type="entry name" value="Cadherin-like"/>
    <property type="match status" value="1"/>
</dbReference>
<evidence type="ECO:0000259" key="6">
    <source>
        <dbReference type="PROSITE" id="PS51233"/>
    </source>
</evidence>
<keyword evidence="3" id="KW-0106">Calcium</keyword>
<dbReference type="GO" id="GO:0007156">
    <property type="term" value="P:homophilic cell adhesion via plasma membrane adhesion molecules"/>
    <property type="evidence" value="ECO:0007669"/>
    <property type="project" value="InterPro"/>
</dbReference>
<organism evidence="7 8">
    <name type="scientific">Poseidonocella sedimentorum</name>
    <dbReference type="NCBI Taxonomy" id="871652"/>
    <lineage>
        <taxon>Bacteria</taxon>
        <taxon>Pseudomonadati</taxon>
        <taxon>Pseudomonadota</taxon>
        <taxon>Alphaproteobacteria</taxon>
        <taxon>Rhodobacterales</taxon>
        <taxon>Roseobacteraceae</taxon>
        <taxon>Poseidonocella</taxon>
    </lineage>
</organism>
<evidence type="ECO:0000256" key="1">
    <source>
        <dbReference type="ARBA" id="ARBA00022729"/>
    </source>
</evidence>
<dbReference type="PROSITE" id="PS50268">
    <property type="entry name" value="CADHERIN_2"/>
    <property type="match status" value="1"/>
</dbReference>
<dbReference type="InterPro" id="IPR018247">
    <property type="entry name" value="EF_Hand_1_Ca_BS"/>
</dbReference>
<dbReference type="GO" id="GO:0004930">
    <property type="term" value="F:G protein-coupled receptor activity"/>
    <property type="evidence" value="ECO:0007669"/>
    <property type="project" value="InterPro"/>
</dbReference>
<dbReference type="InterPro" id="IPR038081">
    <property type="entry name" value="CalX-like_sf"/>
</dbReference>
<evidence type="ECO:0000259" key="5">
    <source>
        <dbReference type="PROSITE" id="PS50268"/>
    </source>
</evidence>
<protein>
    <submittedName>
        <fullName evidence="7">Calx-beta domain-containing protein</fullName>
    </submittedName>
</protein>
<dbReference type="PANTHER" id="PTHR46682">
    <property type="entry name" value="ADHESION G-PROTEIN COUPLED RECEPTOR V1"/>
    <property type="match status" value="1"/>
</dbReference>
<dbReference type="InterPro" id="IPR028994">
    <property type="entry name" value="Integrin_alpha_N"/>
</dbReference>
<gene>
    <name evidence="7" type="ORF">SAMN04515673_10617</name>
</gene>
<evidence type="ECO:0000256" key="3">
    <source>
        <dbReference type="ARBA" id="ARBA00022837"/>
    </source>
</evidence>
<dbReference type="SMART" id="SM00216">
    <property type="entry name" value="VWD"/>
    <property type="match status" value="1"/>
</dbReference>
<dbReference type="PROSITE" id="PS51233">
    <property type="entry name" value="VWFD"/>
    <property type="match status" value="1"/>
</dbReference>
<dbReference type="SMART" id="SM00237">
    <property type="entry name" value="Calx_beta"/>
    <property type="match status" value="9"/>
</dbReference>
<evidence type="ECO:0000256" key="2">
    <source>
        <dbReference type="ARBA" id="ARBA00022737"/>
    </source>
</evidence>
<dbReference type="SMART" id="SM00112">
    <property type="entry name" value="CA"/>
    <property type="match status" value="1"/>
</dbReference>
<dbReference type="GO" id="GO:0016020">
    <property type="term" value="C:membrane"/>
    <property type="evidence" value="ECO:0007669"/>
    <property type="project" value="InterPro"/>
</dbReference>
<keyword evidence="8" id="KW-1185">Reference proteome</keyword>
<dbReference type="EMBL" id="FOYI01000006">
    <property type="protein sequence ID" value="SFR10206.1"/>
    <property type="molecule type" value="Genomic_DNA"/>
</dbReference>
<dbReference type="OrthoDB" id="733404at2"/>
<accession>A0A1I6DXQ7</accession>
<dbReference type="InterPro" id="IPR002126">
    <property type="entry name" value="Cadherin-like_dom"/>
</dbReference>
<dbReference type="PANTHER" id="PTHR46682:SF1">
    <property type="entry name" value="ADHESION G-PROTEIN COUPLED RECEPTOR V1"/>
    <property type="match status" value="1"/>
</dbReference>
<dbReference type="InterPro" id="IPR015919">
    <property type="entry name" value="Cadherin-like_sf"/>
</dbReference>
<dbReference type="Gene3D" id="2.60.40.2030">
    <property type="match status" value="11"/>
</dbReference>
<dbReference type="SMART" id="SM00191">
    <property type="entry name" value="Int_alpha"/>
    <property type="match status" value="2"/>
</dbReference>
<dbReference type="InterPro" id="IPR003644">
    <property type="entry name" value="Calx_beta"/>
</dbReference>
<keyword evidence="4" id="KW-0325">Glycoprotein</keyword>
<dbReference type="Gene3D" id="2.60.40.60">
    <property type="entry name" value="Cadherins"/>
    <property type="match status" value="1"/>
</dbReference>
<dbReference type="Proteomes" id="UP000199302">
    <property type="component" value="Unassembled WGS sequence"/>
</dbReference>
<dbReference type="CDD" id="cd11304">
    <property type="entry name" value="Cadherin_repeat"/>
    <property type="match status" value="1"/>
</dbReference>
<evidence type="ECO:0000256" key="4">
    <source>
        <dbReference type="ARBA" id="ARBA00023180"/>
    </source>
</evidence>
<dbReference type="PROSITE" id="PS00018">
    <property type="entry name" value="EF_HAND_1"/>
    <property type="match status" value="1"/>
</dbReference>